<dbReference type="EMBL" id="CP029752">
    <property type="protein sequence ID" value="QFG76416.1"/>
    <property type="molecule type" value="Genomic_DNA"/>
</dbReference>
<name>A0A5P6A912_RAOPL</name>
<organism evidence="1">
    <name type="scientific">Raoultella planticola</name>
    <name type="common">Klebsiella planticola</name>
    <dbReference type="NCBI Taxonomy" id="575"/>
    <lineage>
        <taxon>Bacteria</taxon>
        <taxon>Pseudomonadati</taxon>
        <taxon>Pseudomonadota</taxon>
        <taxon>Gammaproteobacteria</taxon>
        <taxon>Enterobacterales</taxon>
        <taxon>Enterobacteriaceae</taxon>
        <taxon>Klebsiella/Raoultella group</taxon>
        <taxon>Raoultella</taxon>
    </lineage>
</organism>
<gene>
    <name evidence="1" type="ORF">DMB90_01620</name>
</gene>
<reference evidence="1" key="1">
    <citation type="submission" date="2018-05" db="EMBL/GenBank/DDBJ databases">
        <title>Bacterial isolates from healthy term breastfed infants carrying antibiotic resistance genes.</title>
        <authorList>
            <person name="Casaburi G."/>
        </authorList>
    </citation>
    <scope>NUCLEOTIDE SEQUENCE [LARGE SCALE GENOMIC DNA]</scope>
    <source>
        <strain evidence="1">7084_4</strain>
    </source>
</reference>
<proteinExistence type="predicted"/>
<accession>A0A5P6A912</accession>
<protein>
    <submittedName>
        <fullName evidence="1">Uncharacterized protein</fullName>
    </submittedName>
</protein>
<sequence>MDAVVVSKILHARDMSAIAAGGAAVDITDEAETLADKVLYNNGAYQELSWSSAAGQWCTRLAAVRKGDVIRYYGVFNESPVSVITYLSQLDEHKTTWRSCWPAIRIWVIRPWK</sequence>
<dbReference type="AlphaFoldDB" id="A0A5P6A912"/>
<evidence type="ECO:0000313" key="1">
    <source>
        <dbReference type="EMBL" id="QFG76416.1"/>
    </source>
</evidence>